<evidence type="ECO:0000259" key="9">
    <source>
        <dbReference type="Pfam" id="PF12806"/>
    </source>
</evidence>
<evidence type="ECO:0000259" key="6">
    <source>
        <dbReference type="Pfam" id="PF00441"/>
    </source>
</evidence>
<dbReference type="PANTHER" id="PTHR42803:SF3">
    <property type="entry name" value="ACYL-COA DEHYDROGENASE-RELATED"/>
    <property type="match status" value="1"/>
</dbReference>
<dbReference type="Proteomes" id="UP000255082">
    <property type="component" value="Unassembled WGS sequence"/>
</dbReference>
<dbReference type="InterPro" id="IPR052166">
    <property type="entry name" value="Diverse_Acyl-CoA_DH"/>
</dbReference>
<evidence type="ECO:0000313" key="10">
    <source>
        <dbReference type="EMBL" id="SUA41691.1"/>
    </source>
</evidence>
<dbReference type="InterPro" id="IPR006091">
    <property type="entry name" value="Acyl-CoA_Oxase/DH_mid-dom"/>
</dbReference>
<dbReference type="InterPro" id="IPR013786">
    <property type="entry name" value="AcylCoA_DH/ox_N"/>
</dbReference>
<dbReference type="AlphaFoldDB" id="A0A378WMN1"/>
<dbReference type="SUPFAM" id="SSF47203">
    <property type="entry name" value="Acyl-CoA dehydrogenase C-terminal domain-like"/>
    <property type="match status" value="1"/>
</dbReference>
<dbReference type="InterPro" id="IPR037069">
    <property type="entry name" value="AcylCoA_DH/ox_N_sf"/>
</dbReference>
<evidence type="ECO:0000259" key="8">
    <source>
        <dbReference type="Pfam" id="PF02771"/>
    </source>
</evidence>
<dbReference type="PANTHER" id="PTHR42803">
    <property type="entry name" value="ACYL-COA DEHYDROGENASE"/>
    <property type="match status" value="1"/>
</dbReference>
<feature type="domain" description="Acyl-CoA dehydrogenase/oxidase N-terminal" evidence="8">
    <location>
        <begin position="66"/>
        <end position="182"/>
    </location>
</feature>
<comment type="similarity">
    <text evidence="2 5">Belongs to the acyl-CoA dehydrogenase family.</text>
</comment>
<dbReference type="EMBL" id="UGRU01000001">
    <property type="protein sequence ID" value="SUA41691.1"/>
    <property type="molecule type" value="Genomic_DNA"/>
</dbReference>
<dbReference type="Gene3D" id="1.10.540.10">
    <property type="entry name" value="Acyl-CoA dehydrogenase/oxidase, N-terminal domain"/>
    <property type="match status" value="1"/>
</dbReference>
<proteinExistence type="inferred from homology"/>
<dbReference type="InterPro" id="IPR046373">
    <property type="entry name" value="Acyl-CoA_Oxase/DH_mid-dom_sf"/>
</dbReference>
<accession>A0A378WMN1</accession>
<dbReference type="GO" id="GO:0016627">
    <property type="term" value="F:oxidoreductase activity, acting on the CH-CH group of donors"/>
    <property type="evidence" value="ECO:0007669"/>
    <property type="project" value="InterPro"/>
</dbReference>
<dbReference type="Pfam" id="PF12806">
    <property type="entry name" value="Acyl-CoA_dh_C"/>
    <property type="match status" value="1"/>
</dbReference>
<dbReference type="Pfam" id="PF02770">
    <property type="entry name" value="Acyl-CoA_dh_M"/>
    <property type="match status" value="1"/>
</dbReference>
<evidence type="ECO:0000259" key="7">
    <source>
        <dbReference type="Pfam" id="PF02770"/>
    </source>
</evidence>
<dbReference type="SUPFAM" id="SSF56645">
    <property type="entry name" value="Acyl-CoA dehydrogenase NM domain-like"/>
    <property type="match status" value="1"/>
</dbReference>
<feature type="domain" description="Acyl-CoA oxidase/dehydrogenase middle" evidence="7">
    <location>
        <begin position="188"/>
        <end position="288"/>
    </location>
</feature>
<comment type="cofactor">
    <cofactor evidence="1 5">
        <name>FAD</name>
        <dbReference type="ChEBI" id="CHEBI:57692"/>
    </cofactor>
</comment>
<evidence type="ECO:0000256" key="4">
    <source>
        <dbReference type="ARBA" id="ARBA00022827"/>
    </source>
</evidence>
<gene>
    <name evidence="10" type="primary">aidB_1</name>
    <name evidence="10" type="ORF">NCTC13184_01036</name>
</gene>
<dbReference type="InterPro" id="IPR009075">
    <property type="entry name" value="AcylCo_DH/oxidase_C"/>
</dbReference>
<dbReference type="InterPro" id="IPR009100">
    <property type="entry name" value="AcylCoA_DH/oxidase_NM_dom_sf"/>
</dbReference>
<dbReference type="GO" id="GO:0050660">
    <property type="term" value="F:flavin adenine dinucleotide binding"/>
    <property type="evidence" value="ECO:0007669"/>
    <property type="project" value="InterPro"/>
</dbReference>
<evidence type="ECO:0000313" key="11">
    <source>
        <dbReference type="Proteomes" id="UP000255082"/>
    </source>
</evidence>
<reference evidence="10 11" key="1">
    <citation type="submission" date="2018-06" db="EMBL/GenBank/DDBJ databases">
        <authorList>
            <consortium name="Pathogen Informatics"/>
            <person name="Doyle S."/>
        </authorList>
    </citation>
    <scope>NUCLEOTIDE SEQUENCE [LARGE SCALE GENOMIC DNA]</scope>
    <source>
        <strain evidence="10 11">NCTC13184</strain>
    </source>
</reference>
<dbReference type="InterPro" id="IPR025878">
    <property type="entry name" value="Acyl-CoA_dh-like_C_dom"/>
</dbReference>
<sequence>MPRRSRPGDGTPAHLARAGVAQQSGDMDSLIMSARDLDFLLYEWLDVTGLTERERYREHSRETFDQVLALSRELAEKYFAPHNRRGDLHEPTFDGEKVHIIPEVATALSAFAEAGFVGAAMDERVGGMQLPHTVFTACMAWFYAANVATASYALLTIGNANLLASHADSQQLDRFVRPMLTGRYFGTMALSEPQAGSSLADITTKAVPQDDGTYRLFGRKMWISGGDHDLSENIVHLVLARIPGSDAGTRGISLFIVPKYLPAEDGSLGERNDVVLAGINHKMGWRGTVNTAPVFGDGAFTPGGAPGAVGYLVGEPNRGLTYMFHMMNEARLGVGLAATALGYTGFLKALDYARNRPQGRPVTVKGGASPQVPIAQHPDVRRMLLAQKAYAEGALGLQLYCGTLIDRQRSAVDADEAQRVALLLRVLTPIAKSWPSQWCLAANDLAIQVHGGAGYTRDYDVEQHYRDNRLNPIHEGTHGIQSLDLLGRAVVADGGAALTLLLDTMGETVDRARATGDGELGDFADALAAAAGRIATTTATVWRDADPEAALANSSAYLEAFGHVVLAWIWLEQAVAAARGSEDFHRGKRVAARYFFHWELPRTAPLFDLLDAMDRTTTDLDDAWL</sequence>
<keyword evidence="5 10" id="KW-0560">Oxidoreductase</keyword>
<dbReference type="Gene3D" id="1.20.140.10">
    <property type="entry name" value="Butyryl-CoA Dehydrogenase, subunit A, domain 3"/>
    <property type="match status" value="1"/>
</dbReference>
<dbReference type="Gene3D" id="2.40.110.10">
    <property type="entry name" value="Butyryl-CoA Dehydrogenase, subunit A, domain 2"/>
    <property type="match status" value="1"/>
</dbReference>
<dbReference type="InterPro" id="IPR036250">
    <property type="entry name" value="AcylCo_DH-like_C"/>
</dbReference>
<feature type="domain" description="Acetyl-CoA dehydrogenase-like C-terminal" evidence="9">
    <location>
        <begin position="502"/>
        <end position="621"/>
    </location>
</feature>
<feature type="domain" description="Acyl-CoA dehydrogenase/oxidase C-terminal" evidence="6">
    <location>
        <begin position="317"/>
        <end position="484"/>
    </location>
</feature>
<dbReference type="EC" id="1.3.99.-" evidence="10"/>
<dbReference type="Pfam" id="PF02771">
    <property type="entry name" value="Acyl-CoA_dh_N"/>
    <property type="match status" value="1"/>
</dbReference>
<evidence type="ECO:0000256" key="2">
    <source>
        <dbReference type="ARBA" id="ARBA00009347"/>
    </source>
</evidence>
<protein>
    <submittedName>
        <fullName evidence="10">Acyl-CoA dehydrogenase AidB</fullName>
        <ecNumber evidence="10">1.3.99.-</ecNumber>
    </submittedName>
</protein>
<evidence type="ECO:0000256" key="3">
    <source>
        <dbReference type="ARBA" id="ARBA00022630"/>
    </source>
</evidence>
<keyword evidence="3 5" id="KW-0285">Flavoprotein</keyword>
<organism evidence="10 11">
    <name type="scientific">Nocardia africana</name>
    <dbReference type="NCBI Taxonomy" id="134964"/>
    <lineage>
        <taxon>Bacteria</taxon>
        <taxon>Bacillati</taxon>
        <taxon>Actinomycetota</taxon>
        <taxon>Actinomycetes</taxon>
        <taxon>Mycobacteriales</taxon>
        <taxon>Nocardiaceae</taxon>
        <taxon>Nocardia</taxon>
    </lineage>
</organism>
<evidence type="ECO:0000256" key="1">
    <source>
        <dbReference type="ARBA" id="ARBA00001974"/>
    </source>
</evidence>
<evidence type="ECO:0000256" key="5">
    <source>
        <dbReference type="RuleBase" id="RU362125"/>
    </source>
</evidence>
<keyword evidence="4 5" id="KW-0274">FAD</keyword>
<dbReference type="Pfam" id="PF00441">
    <property type="entry name" value="Acyl-CoA_dh_1"/>
    <property type="match status" value="1"/>
</dbReference>
<name>A0A378WMN1_9NOCA</name>